<organism evidence="3 4">
    <name type="scientific">Aureispira anguillae</name>
    <dbReference type="NCBI Taxonomy" id="2864201"/>
    <lineage>
        <taxon>Bacteria</taxon>
        <taxon>Pseudomonadati</taxon>
        <taxon>Bacteroidota</taxon>
        <taxon>Saprospiria</taxon>
        <taxon>Saprospirales</taxon>
        <taxon>Saprospiraceae</taxon>
        <taxon>Aureispira</taxon>
    </lineage>
</organism>
<dbReference type="PANTHER" id="PTHR42208">
    <property type="entry name" value="HEAVY METAL TRANSPORTER-RELATED"/>
    <property type="match status" value="1"/>
</dbReference>
<evidence type="ECO:0000259" key="2">
    <source>
        <dbReference type="Pfam" id="PF13386"/>
    </source>
</evidence>
<accession>A0A915VJR3</accession>
<feature type="transmembrane region" description="Helical" evidence="1">
    <location>
        <begin position="72"/>
        <end position="93"/>
    </location>
</feature>
<keyword evidence="1" id="KW-0812">Transmembrane</keyword>
<evidence type="ECO:0000256" key="1">
    <source>
        <dbReference type="SAM" id="Phobius"/>
    </source>
</evidence>
<dbReference type="EMBL" id="AP026867">
    <property type="protein sequence ID" value="BDS09307.1"/>
    <property type="molecule type" value="Genomic_DNA"/>
</dbReference>
<gene>
    <name evidence="3" type="ORF">AsAng_0000040</name>
</gene>
<dbReference type="RefSeq" id="WP_264790712.1">
    <property type="nucleotide sequence ID" value="NZ_AP026867.1"/>
</dbReference>
<evidence type="ECO:0000313" key="4">
    <source>
        <dbReference type="Proteomes" id="UP001060919"/>
    </source>
</evidence>
<reference evidence="3" key="1">
    <citation type="submission" date="2022-09" db="EMBL/GenBank/DDBJ databases">
        <title>Aureispira anguillicida sp. nov., isolated from Leptocephalus of Japanese eel Anguilla japonica.</title>
        <authorList>
            <person name="Yuasa K."/>
            <person name="Mekata T."/>
            <person name="Ikunari K."/>
        </authorList>
    </citation>
    <scope>NUCLEOTIDE SEQUENCE</scope>
    <source>
        <strain evidence="3">EL160426</strain>
    </source>
</reference>
<keyword evidence="4" id="KW-1185">Reference proteome</keyword>
<sequence>MNIAALLTAFSIGILGSFHCIGMCGAIAFSLPLKEQNWYSKLWGGLLYNLGRISIYSLLGALLGLLGRGFSFAGFQQGLSIFLGVFILVVLLFPKFVQFQKNKHSILAQLQLWVRNQMGLLFKNNSSFALYGIGLLNGLLPCGLVYAALAGAIATGQVLEGALYMFFFGAGTLPMMILASQFRGFISLNVRNRMRQIVPFFVGAMAILFIIRGLNLGIPYLSPILQSQVTSWILPANCH</sequence>
<keyword evidence="1" id="KW-1133">Transmembrane helix</keyword>
<proteinExistence type="predicted"/>
<feature type="transmembrane region" description="Helical" evidence="1">
    <location>
        <begin position="45"/>
        <end position="66"/>
    </location>
</feature>
<dbReference type="Proteomes" id="UP001060919">
    <property type="component" value="Chromosome"/>
</dbReference>
<dbReference type="InterPro" id="IPR039447">
    <property type="entry name" value="UreH-like_TM_dom"/>
</dbReference>
<feature type="domain" description="Urease accessory protein UreH-like transmembrane" evidence="2">
    <location>
        <begin position="8"/>
        <end position="207"/>
    </location>
</feature>
<dbReference type="Pfam" id="PF13386">
    <property type="entry name" value="DsbD_2"/>
    <property type="match status" value="1"/>
</dbReference>
<dbReference type="PANTHER" id="PTHR42208:SF1">
    <property type="entry name" value="HEAVY METAL TRANSPORTER"/>
    <property type="match status" value="1"/>
</dbReference>
<dbReference type="AlphaFoldDB" id="A0A915VJR3"/>
<feature type="transmembrane region" description="Helical" evidence="1">
    <location>
        <begin position="6"/>
        <end position="33"/>
    </location>
</feature>
<evidence type="ECO:0000313" key="3">
    <source>
        <dbReference type="EMBL" id="BDS09307.1"/>
    </source>
</evidence>
<feature type="transmembrane region" description="Helical" evidence="1">
    <location>
        <begin position="128"/>
        <end position="149"/>
    </location>
</feature>
<feature type="transmembrane region" description="Helical" evidence="1">
    <location>
        <begin position="161"/>
        <end position="179"/>
    </location>
</feature>
<name>A0A915VJR3_9BACT</name>
<dbReference type="KEGG" id="aup:AsAng_0000040"/>
<keyword evidence="1" id="KW-0472">Membrane</keyword>
<feature type="transmembrane region" description="Helical" evidence="1">
    <location>
        <begin position="200"/>
        <end position="221"/>
    </location>
</feature>
<protein>
    <submittedName>
        <fullName evidence="3">Sulfite exporter TauE/SafE family protein</fullName>
    </submittedName>
</protein>